<evidence type="ECO:0000313" key="3">
    <source>
        <dbReference type="EMBL" id="PWF99682.1"/>
    </source>
</evidence>
<dbReference type="AlphaFoldDB" id="A0A2V1MY22"/>
<dbReference type="EMBL" id="QCXQ01000005">
    <property type="protein sequence ID" value="PWF99682.1"/>
    <property type="molecule type" value="Genomic_DNA"/>
</dbReference>
<protein>
    <submittedName>
        <fullName evidence="3">Integrase</fullName>
    </submittedName>
</protein>
<evidence type="ECO:0000259" key="2">
    <source>
        <dbReference type="PROSITE" id="PS51898"/>
    </source>
</evidence>
<dbReference type="InterPro" id="IPR050090">
    <property type="entry name" value="Tyrosine_recombinase_XerCD"/>
</dbReference>
<dbReference type="InterPro" id="IPR002104">
    <property type="entry name" value="Integrase_catalytic"/>
</dbReference>
<evidence type="ECO:0000256" key="1">
    <source>
        <dbReference type="ARBA" id="ARBA00023172"/>
    </source>
</evidence>
<dbReference type="Gene3D" id="1.10.443.10">
    <property type="entry name" value="Intergrase catalytic core"/>
    <property type="match status" value="1"/>
</dbReference>
<dbReference type="RefSeq" id="WP_109250783.1">
    <property type="nucleotide sequence ID" value="NZ_QCXQ01000005.1"/>
</dbReference>
<evidence type="ECO:0000313" key="4">
    <source>
        <dbReference type="Proteomes" id="UP000245080"/>
    </source>
</evidence>
<keyword evidence="1" id="KW-0233">DNA recombination</keyword>
<dbReference type="PANTHER" id="PTHR30349:SF82">
    <property type="entry name" value="INTEGRASE_RECOMBINASE YOEC-RELATED"/>
    <property type="match status" value="1"/>
</dbReference>
<dbReference type="Proteomes" id="UP000245080">
    <property type="component" value="Unassembled WGS sequence"/>
</dbReference>
<dbReference type="InterPro" id="IPR013762">
    <property type="entry name" value="Integrase-like_cat_sf"/>
</dbReference>
<dbReference type="OrthoDB" id="9788852at2"/>
<dbReference type="GO" id="GO:0003677">
    <property type="term" value="F:DNA binding"/>
    <property type="evidence" value="ECO:0007669"/>
    <property type="project" value="InterPro"/>
</dbReference>
<dbReference type="GO" id="GO:0015074">
    <property type="term" value="P:DNA integration"/>
    <property type="evidence" value="ECO:0007669"/>
    <property type="project" value="InterPro"/>
</dbReference>
<keyword evidence="4" id="KW-1185">Reference proteome</keyword>
<dbReference type="PROSITE" id="PS51898">
    <property type="entry name" value="TYR_RECOMBINASE"/>
    <property type="match status" value="1"/>
</dbReference>
<dbReference type="Pfam" id="PF00589">
    <property type="entry name" value="Phage_integrase"/>
    <property type="match status" value="1"/>
</dbReference>
<dbReference type="InterPro" id="IPR011010">
    <property type="entry name" value="DNA_brk_join_enz"/>
</dbReference>
<dbReference type="PANTHER" id="PTHR30349">
    <property type="entry name" value="PHAGE INTEGRASE-RELATED"/>
    <property type="match status" value="1"/>
</dbReference>
<organism evidence="3 4">
    <name type="scientific">Levilactobacillus bambusae</name>
    <dbReference type="NCBI Taxonomy" id="2024736"/>
    <lineage>
        <taxon>Bacteria</taxon>
        <taxon>Bacillati</taxon>
        <taxon>Bacillota</taxon>
        <taxon>Bacilli</taxon>
        <taxon>Lactobacillales</taxon>
        <taxon>Lactobacillaceae</taxon>
        <taxon>Levilactobacillus</taxon>
    </lineage>
</organism>
<proteinExistence type="predicted"/>
<feature type="domain" description="Tyr recombinase" evidence="2">
    <location>
        <begin position="3"/>
        <end position="176"/>
    </location>
</feature>
<gene>
    <name evidence="3" type="ORF">DCM90_07655</name>
</gene>
<dbReference type="GO" id="GO:0006310">
    <property type="term" value="P:DNA recombination"/>
    <property type="evidence" value="ECO:0007669"/>
    <property type="project" value="UniProtKB-KW"/>
</dbReference>
<comment type="caution">
    <text evidence="3">The sequence shown here is derived from an EMBL/GenBank/DDBJ whole genome shotgun (WGS) entry which is preliminary data.</text>
</comment>
<sequence length="191" mass="22091">MEYNVQPLRSEFEIQEFIQALYHGKNAQRNYVLVLLGINTGLRMSDILNLTVGQVRGQDQAIIREIKTGKRRWLFLGKLKKILSDYTTEMQDEDPLFPGRDGAMTVNGVYKLFHRAAVRIGRDDIGTHTLRKTFGYHYYRQTHDIATLMVVFNHSSEEITKRYIGLSRDELEASLSQFELGIPQLMHPGIF</sequence>
<accession>A0A2V1MY22</accession>
<reference evidence="3 4" key="1">
    <citation type="journal article" date="2018" name="Int. J. Syst. Evol. Microbiol.">
        <title>Lactobacillus bambusae sp. nov., isolated from a traditional fermented Ma-bamboo shoots of Taiwan.</title>
        <authorList>
            <person name="Wang L.-T."/>
        </authorList>
    </citation>
    <scope>NUCLEOTIDE SEQUENCE [LARGE SCALE GENOMIC DNA]</scope>
    <source>
        <strain evidence="3 4">BS-W1</strain>
    </source>
</reference>
<name>A0A2V1MY22_9LACO</name>
<dbReference type="SUPFAM" id="SSF56349">
    <property type="entry name" value="DNA breaking-rejoining enzymes"/>
    <property type="match status" value="1"/>
</dbReference>